<reference evidence="2" key="1">
    <citation type="submission" date="2016-07" db="EMBL/GenBank/DDBJ databases">
        <title>Frankia sp. NRRL B-16219 Genome sequencing.</title>
        <authorList>
            <person name="Ghodhbane-Gtari F."/>
            <person name="Swanson E."/>
            <person name="Gueddou A."/>
            <person name="Louati M."/>
            <person name="Nouioui I."/>
            <person name="Hezbri K."/>
            <person name="Abebe-Akele F."/>
            <person name="Simpson S."/>
            <person name="Morris K."/>
            <person name="Thomas K."/>
            <person name="Gtari M."/>
            <person name="Tisa L.S."/>
        </authorList>
    </citation>
    <scope>NUCLEOTIDE SEQUENCE [LARGE SCALE GENOMIC DNA]</scope>
    <source>
        <strain evidence="2">NRRL B-16219</strain>
    </source>
</reference>
<gene>
    <name evidence="1" type="ORF">BBK14_11170</name>
</gene>
<keyword evidence="2" id="KW-1185">Reference proteome</keyword>
<protein>
    <submittedName>
        <fullName evidence="1">Uncharacterized protein</fullName>
    </submittedName>
</protein>
<evidence type="ECO:0000313" key="1">
    <source>
        <dbReference type="EMBL" id="OHV42175.1"/>
    </source>
</evidence>
<accession>A0A1S1R9L0</accession>
<evidence type="ECO:0000313" key="2">
    <source>
        <dbReference type="Proteomes" id="UP000179769"/>
    </source>
</evidence>
<dbReference type="Proteomes" id="UP000179769">
    <property type="component" value="Unassembled WGS sequence"/>
</dbReference>
<dbReference type="AlphaFoldDB" id="A0A1S1R9L0"/>
<sequence>MSALLASIGATVGAAAVLALAAALVRVLHKLGAIEDVVCGTPADPIRGLREVPSVAERLRVLEDRVTARDEVADRLVRLEAWRDEHVRVCSLGGGQM</sequence>
<comment type="caution">
    <text evidence="1">The sequence shown here is derived from an EMBL/GenBank/DDBJ whole genome shotgun (WGS) entry which is preliminary data.</text>
</comment>
<dbReference type="RefSeq" id="WP_071060196.1">
    <property type="nucleotide sequence ID" value="NZ_MAXA01000047.1"/>
</dbReference>
<dbReference type="EMBL" id="MAXA01000047">
    <property type="protein sequence ID" value="OHV42175.1"/>
    <property type="molecule type" value="Genomic_DNA"/>
</dbReference>
<organism evidence="1 2">
    <name type="scientific">Parafrankia soli</name>
    <dbReference type="NCBI Taxonomy" id="2599596"/>
    <lineage>
        <taxon>Bacteria</taxon>
        <taxon>Bacillati</taxon>
        <taxon>Actinomycetota</taxon>
        <taxon>Actinomycetes</taxon>
        <taxon>Frankiales</taxon>
        <taxon>Frankiaceae</taxon>
        <taxon>Parafrankia</taxon>
    </lineage>
</organism>
<name>A0A1S1R9L0_9ACTN</name>
<proteinExistence type="predicted"/>